<feature type="binding site" evidence="10">
    <location>
        <position position="191"/>
    </location>
    <ligand>
        <name>Mn(2+)</name>
        <dbReference type="ChEBI" id="CHEBI:29035"/>
    </ligand>
</feature>
<feature type="binding site" evidence="10">
    <location>
        <position position="54"/>
    </location>
    <ligand>
        <name>Mn(2+)</name>
        <dbReference type="ChEBI" id="CHEBI:29035"/>
    </ligand>
</feature>
<proteinExistence type="inferred from homology"/>
<evidence type="ECO:0000256" key="5">
    <source>
        <dbReference type="ARBA" id="ARBA00012682"/>
    </source>
</evidence>
<evidence type="ECO:0000313" key="15">
    <source>
        <dbReference type="Proteomes" id="UP001485043"/>
    </source>
</evidence>
<evidence type="ECO:0000256" key="10">
    <source>
        <dbReference type="PIRSR" id="PIRSR000349-1"/>
    </source>
</evidence>
<keyword evidence="8" id="KW-0464">Manganese</keyword>
<feature type="binding site" evidence="10">
    <location>
        <position position="102"/>
    </location>
    <ligand>
        <name>Mn(2+)</name>
        <dbReference type="ChEBI" id="CHEBI:29035"/>
    </ligand>
</feature>
<evidence type="ECO:0000259" key="13">
    <source>
        <dbReference type="Pfam" id="PF02777"/>
    </source>
</evidence>
<evidence type="ECO:0000256" key="7">
    <source>
        <dbReference type="ARBA" id="ARBA00023002"/>
    </source>
</evidence>
<comment type="function">
    <text evidence="11">Destroys radicals which are normally produced within the cells and which are toxic to biological systems.</text>
</comment>
<feature type="domain" description="Manganese/iron superoxide dismutase N-terminal" evidence="12">
    <location>
        <begin position="31"/>
        <end position="109"/>
    </location>
</feature>
<keyword evidence="15" id="KW-1185">Reference proteome</keyword>
<dbReference type="FunFam" id="3.55.40.20:FF:000002">
    <property type="entry name" value="Superoxide dismutase"/>
    <property type="match status" value="1"/>
</dbReference>
<dbReference type="InterPro" id="IPR036324">
    <property type="entry name" value="Mn/Fe_SOD_N_sf"/>
</dbReference>
<dbReference type="SUPFAM" id="SSF54719">
    <property type="entry name" value="Fe,Mn superoxide dismutase (SOD), C-terminal domain"/>
    <property type="match status" value="1"/>
</dbReference>
<keyword evidence="6 10" id="KW-0479">Metal-binding</keyword>
<sequence length="225" mass="24805">MSLSIVSRAVRPQALNSAAQQARTAFSAMTKLPDLPYDYSALEPAISGQIMELHHSKHHQTYVNGFNAALEKYQAAESKGDIATTIALQSALKFNGGGHVNHSLFWTSLTPSKDYEPPSGDLSAALEKQFGSVDQMIQKFNPAAAAIQGSGWCWLGYDKPTDSIVIATTANQDPLSTQGVVPLLGVDMWEHAFYLQYKNVKPEYLKNIWQVINWKTVAERYSKAK</sequence>
<dbReference type="Pfam" id="PF00081">
    <property type="entry name" value="Sod_Fe_N"/>
    <property type="match status" value="1"/>
</dbReference>
<dbReference type="EMBL" id="JALJOV010000047">
    <property type="protein sequence ID" value="KAK9868076.1"/>
    <property type="molecule type" value="Genomic_DNA"/>
</dbReference>
<dbReference type="InterPro" id="IPR019831">
    <property type="entry name" value="Mn/Fe_SOD_N"/>
</dbReference>
<name>A0AAW1TE03_9CHLO</name>
<dbReference type="Proteomes" id="UP001485043">
    <property type="component" value="Unassembled WGS sequence"/>
</dbReference>
<evidence type="ECO:0000256" key="3">
    <source>
        <dbReference type="ARBA" id="ARBA00004305"/>
    </source>
</evidence>
<evidence type="ECO:0000256" key="1">
    <source>
        <dbReference type="ARBA" id="ARBA00001936"/>
    </source>
</evidence>
<comment type="caution">
    <text evidence="14">The sequence shown here is derived from an EMBL/GenBank/DDBJ whole genome shotgun (WGS) entry which is preliminary data.</text>
</comment>
<dbReference type="PIRSF" id="PIRSF000349">
    <property type="entry name" value="SODismutase"/>
    <property type="match status" value="1"/>
</dbReference>
<dbReference type="AlphaFoldDB" id="A0AAW1TE03"/>
<evidence type="ECO:0000256" key="9">
    <source>
        <dbReference type="ARBA" id="ARBA00049204"/>
    </source>
</evidence>
<dbReference type="PROSITE" id="PS00088">
    <property type="entry name" value="SOD_MN"/>
    <property type="match status" value="1"/>
</dbReference>
<dbReference type="InterPro" id="IPR001189">
    <property type="entry name" value="Mn/Fe_SOD"/>
</dbReference>
<gene>
    <name evidence="14" type="ORF">WJX84_007463</name>
</gene>
<dbReference type="GO" id="GO:0004784">
    <property type="term" value="F:superoxide dismutase activity"/>
    <property type="evidence" value="ECO:0007669"/>
    <property type="project" value="UniProtKB-EC"/>
</dbReference>
<reference evidence="14 15" key="1">
    <citation type="journal article" date="2024" name="Nat. Commun.">
        <title>Phylogenomics reveals the evolutionary origins of lichenization in chlorophyte algae.</title>
        <authorList>
            <person name="Puginier C."/>
            <person name="Libourel C."/>
            <person name="Otte J."/>
            <person name="Skaloud P."/>
            <person name="Haon M."/>
            <person name="Grisel S."/>
            <person name="Petersen M."/>
            <person name="Berrin J.G."/>
            <person name="Delaux P.M."/>
            <person name="Dal Grande F."/>
            <person name="Keller J."/>
        </authorList>
    </citation>
    <scope>NUCLEOTIDE SEQUENCE [LARGE SCALE GENOMIC DNA]</scope>
    <source>
        <strain evidence="14 15">SAG 2523</strain>
    </source>
</reference>
<dbReference type="InterPro" id="IPR019833">
    <property type="entry name" value="Mn/Fe_SOD_BS"/>
</dbReference>
<evidence type="ECO:0000256" key="11">
    <source>
        <dbReference type="RuleBase" id="RU000414"/>
    </source>
</evidence>
<dbReference type="Gene3D" id="3.55.40.20">
    <property type="entry name" value="Iron/manganese superoxide dismutase, C-terminal domain"/>
    <property type="match status" value="1"/>
</dbReference>
<evidence type="ECO:0000256" key="8">
    <source>
        <dbReference type="ARBA" id="ARBA00023211"/>
    </source>
</evidence>
<comment type="similarity">
    <text evidence="4 11">Belongs to the iron/manganese superoxide dismutase family.</text>
</comment>
<feature type="binding site" evidence="10">
    <location>
        <position position="187"/>
    </location>
    <ligand>
        <name>Mn(2+)</name>
        <dbReference type="ChEBI" id="CHEBI:29035"/>
    </ligand>
</feature>
<evidence type="ECO:0000313" key="14">
    <source>
        <dbReference type="EMBL" id="KAK9868076.1"/>
    </source>
</evidence>
<dbReference type="EC" id="1.15.1.1" evidence="5 11"/>
<dbReference type="InterPro" id="IPR036314">
    <property type="entry name" value="SOD_C_sf"/>
</dbReference>
<evidence type="ECO:0000256" key="4">
    <source>
        <dbReference type="ARBA" id="ARBA00008714"/>
    </source>
</evidence>
<accession>A0AAW1TE03</accession>
<evidence type="ECO:0000256" key="6">
    <source>
        <dbReference type="ARBA" id="ARBA00022723"/>
    </source>
</evidence>
<keyword evidence="7 11" id="KW-0560">Oxidoreductase</keyword>
<evidence type="ECO:0000259" key="12">
    <source>
        <dbReference type="Pfam" id="PF00081"/>
    </source>
</evidence>
<comment type="subcellular location">
    <subcellularLocation>
        <location evidence="3">Mitochondrion matrix</location>
    </subcellularLocation>
</comment>
<dbReference type="GO" id="GO:0005759">
    <property type="term" value="C:mitochondrial matrix"/>
    <property type="evidence" value="ECO:0007669"/>
    <property type="project" value="UniProtKB-SubCell"/>
</dbReference>
<dbReference type="InterPro" id="IPR019832">
    <property type="entry name" value="Mn/Fe_SOD_C"/>
</dbReference>
<dbReference type="Pfam" id="PF02777">
    <property type="entry name" value="Sod_Fe_C"/>
    <property type="match status" value="1"/>
</dbReference>
<organism evidence="14 15">
    <name type="scientific">Apatococcus fuscideae</name>
    <dbReference type="NCBI Taxonomy" id="2026836"/>
    <lineage>
        <taxon>Eukaryota</taxon>
        <taxon>Viridiplantae</taxon>
        <taxon>Chlorophyta</taxon>
        <taxon>core chlorophytes</taxon>
        <taxon>Trebouxiophyceae</taxon>
        <taxon>Chlorellales</taxon>
        <taxon>Chlorellaceae</taxon>
        <taxon>Apatococcus</taxon>
    </lineage>
</organism>
<dbReference type="GO" id="GO:0030145">
    <property type="term" value="F:manganese ion binding"/>
    <property type="evidence" value="ECO:0007669"/>
    <property type="project" value="TreeGrafter"/>
</dbReference>
<comment type="cofactor">
    <cofactor evidence="1">
        <name>Mn(2+)</name>
        <dbReference type="ChEBI" id="CHEBI:29035"/>
    </cofactor>
</comment>
<dbReference type="PRINTS" id="PR01703">
    <property type="entry name" value="MNSODISMTASE"/>
</dbReference>
<dbReference type="FunFam" id="1.10.287.990:FF:000001">
    <property type="entry name" value="Superoxide dismutase"/>
    <property type="match status" value="1"/>
</dbReference>
<dbReference type="InterPro" id="IPR050265">
    <property type="entry name" value="Fe/Mn_Superoxide_Dismutase"/>
</dbReference>
<dbReference type="PANTHER" id="PTHR11404:SF6">
    <property type="entry name" value="SUPEROXIDE DISMUTASE [MN], MITOCHONDRIAL"/>
    <property type="match status" value="1"/>
</dbReference>
<evidence type="ECO:0000256" key="2">
    <source>
        <dbReference type="ARBA" id="ARBA00002170"/>
    </source>
</evidence>
<dbReference type="SUPFAM" id="SSF46609">
    <property type="entry name" value="Fe,Mn superoxide dismutase (SOD), N-terminal domain"/>
    <property type="match status" value="1"/>
</dbReference>
<comment type="function">
    <text evidence="2">Destroys superoxide anion radicals which are normally produced within the cells and which are toxic to biological systems.</text>
</comment>
<dbReference type="Gene3D" id="1.10.287.990">
    <property type="entry name" value="Fe,Mn superoxide dismutase (SOD) domain"/>
    <property type="match status" value="1"/>
</dbReference>
<dbReference type="PANTHER" id="PTHR11404">
    <property type="entry name" value="SUPEROXIDE DISMUTASE 2"/>
    <property type="match status" value="1"/>
</dbReference>
<comment type="catalytic activity">
    <reaction evidence="9 11">
        <text>2 superoxide + 2 H(+) = H2O2 + O2</text>
        <dbReference type="Rhea" id="RHEA:20696"/>
        <dbReference type="ChEBI" id="CHEBI:15378"/>
        <dbReference type="ChEBI" id="CHEBI:15379"/>
        <dbReference type="ChEBI" id="CHEBI:16240"/>
        <dbReference type="ChEBI" id="CHEBI:18421"/>
        <dbReference type="EC" id="1.15.1.1"/>
    </reaction>
</comment>
<feature type="domain" description="Manganese/iron superoxide dismutase C-terminal" evidence="13">
    <location>
        <begin position="118"/>
        <end position="220"/>
    </location>
</feature>
<protein>
    <recommendedName>
        <fullName evidence="5 11">Superoxide dismutase</fullName>
        <ecNumber evidence="5 11">1.15.1.1</ecNumber>
    </recommendedName>
</protein>